<comment type="catalytic activity">
    <reaction evidence="1">
        <text>ATP + protein L-histidine = ADP + protein N-phospho-L-histidine.</text>
        <dbReference type="EC" id="2.7.13.3"/>
    </reaction>
</comment>
<sequence length="377" mass="41103">MSQPLPELADLFEEAPCGLLVTALDGTILKVNATFCGWVGFAREELVGLKRVQDLFTMGGRIFHQTHWAPALQLQGSLAEVKFEVRHRDGQGIPMILNARRRKREAGEFDEIAAFVAEDRNRYERELMSARKKADALLQVERDTQHLLRDRALFAEQMVGIVSHDLRNPLSAILMGIQLLGRTEGERQVRVLGHVRNSAERAQRLIEELLDFTQSRIGKGLSVKPGATDLHAIAAQAIDELMLAYPATRIVHLQSGPGACIADTDRLAQLIGNLVSNAVAYGHRGTPVTVRSQIEGPKATVVVHNEGDPIPPAMLATAFEPMVRGATEGSSARSVGLGLFIVNEIAKAHGGAMEVTSSSVGGTVFTLQFPTHHQRAE</sequence>
<dbReference type="PANTHER" id="PTHR42878:SF7">
    <property type="entry name" value="SENSOR HISTIDINE KINASE GLRK"/>
    <property type="match status" value="1"/>
</dbReference>
<keyword evidence="13" id="KW-0175">Coiled coil</keyword>
<comment type="subcellular location">
    <subcellularLocation>
        <location evidence="2">Membrane</location>
        <topology evidence="2">Multi-pass membrane protein</topology>
    </subcellularLocation>
</comment>
<keyword evidence="4" id="KW-0597">Phosphoprotein</keyword>
<dbReference type="EC" id="2.7.13.3" evidence="3"/>
<dbReference type="InterPro" id="IPR004358">
    <property type="entry name" value="Sig_transdc_His_kin-like_C"/>
</dbReference>
<dbReference type="CDD" id="cd00082">
    <property type="entry name" value="HisKA"/>
    <property type="match status" value="1"/>
</dbReference>
<dbReference type="GO" id="GO:0000156">
    <property type="term" value="F:phosphorelay response regulator activity"/>
    <property type="evidence" value="ECO:0007669"/>
    <property type="project" value="TreeGrafter"/>
</dbReference>
<dbReference type="EMBL" id="JAUSRD010000023">
    <property type="protein sequence ID" value="MDP9897041.1"/>
    <property type="molecule type" value="Genomic_DNA"/>
</dbReference>
<keyword evidence="7" id="KW-0547">Nucleotide-binding</keyword>
<evidence type="ECO:0000256" key="7">
    <source>
        <dbReference type="ARBA" id="ARBA00022741"/>
    </source>
</evidence>
<evidence type="ECO:0000259" key="15">
    <source>
        <dbReference type="PROSITE" id="PS50112"/>
    </source>
</evidence>
<dbReference type="InterPro" id="IPR005467">
    <property type="entry name" value="His_kinase_dom"/>
</dbReference>
<evidence type="ECO:0000256" key="10">
    <source>
        <dbReference type="ARBA" id="ARBA00022989"/>
    </source>
</evidence>
<evidence type="ECO:0000256" key="8">
    <source>
        <dbReference type="ARBA" id="ARBA00022777"/>
    </source>
</evidence>
<dbReference type="InterPro" id="IPR036890">
    <property type="entry name" value="HATPase_C_sf"/>
</dbReference>
<dbReference type="SUPFAM" id="SSF55785">
    <property type="entry name" value="PYP-like sensor domain (PAS domain)"/>
    <property type="match status" value="1"/>
</dbReference>
<dbReference type="PROSITE" id="PS50109">
    <property type="entry name" value="HIS_KIN"/>
    <property type="match status" value="1"/>
</dbReference>
<dbReference type="GO" id="GO:0006355">
    <property type="term" value="P:regulation of DNA-templated transcription"/>
    <property type="evidence" value="ECO:0007669"/>
    <property type="project" value="InterPro"/>
</dbReference>
<keyword evidence="8" id="KW-0418">Kinase</keyword>
<keyword evidence="6" id="KW-0812">Transmembrane</keyword>
<evidence type="ECO:0000256" key="13">
    <source>
        <dbReference type="SAM" id="Coils"/>
    </source>
</evidence>
<dbReference type="NCBIfam" id="TIGR00229">
    <property type="entry name" value="sensory_box"/>
    <property type="match status" value="1"/>
</dbReference>
<dbReference type="RefSeq" id="WP_307687109.1">
    <property type="nucleotide sequence ID" value="NZ_JAUSRD010000023.1"/>
</dbReference>
<dbReference type="SUPFAM" id="SSF55874">
    <property type="entry name" value="ATPase domain of HSP90 chaperone/DNA topoisomerase II/histidine kinase"/>
    <property type="match status" value="1"/>
</dbReference>
<feature type="domain" description="Histidine kinase" evidence="14">
    <location>
        <begin position="161"/>
        <end position="373"/>
    </location>
</feature>
<evidence type="ECO:0000256" key="3">
    <source>
        <dbReference type="ARBA" id="ARBA00012438"/>
    </source>
</evidence>
<dbReference type="Pfam" id="PF00512">
    <property type="entry name" value="HisKA"/>
    <property type="match status" value="1"/>
</dbReference>
<evidence type="ECO:0000256" key="5">
    <source>
        <dbReference type="ARBA" id="ARBA00022679"/>
    </source>
</evidence>
<evidence type="ECO:0000313" key="16">
    <source>
        <dbReference type="EMBL" id="MDP9897041.1"/>
    </source>
</evidence>
<dbReference type="InterPro" id="IPR003661">
    <property type="entry name" value="HisK_dim/P_dom"/>
</dbReference>
<evidence type="ECO:0000259" key="14">
    <source>
        <dbReference type="PROSITE" id="PS50109"/>
    </source>
</evidence>
<gene>
    <name evidence="16" type="ORF">J2W31_006183</name>
</gene>
<dbReference type="InterPro" id="IPR000014">
    <property type="entry name" value="PAS"/>
</dbReference>
<organism evidence="16 17">
    <name type="scientific">Variovorax boronicumulans</name>
    <dbReference type="NCBI Taxonomy" id="436515"/>
    <lineage>
        <taxon>Bacteria</taxon>
        <taxon>Pseudomonadati</taxon>
        <taxon>Pseudomonadota</taxon>
        <taxon>Betaproteobacteria</taxon>
        <taxon>Burkholderiales</taxon>
        <taxon>Comamonadaceae</taxon>
        <taxon>Variovorax</taxon>
    </lineage>
</organism>
<dbReference type="Gene3D" id="3.30.565.10">
    <property type="entry name" value="Histidine kinase-like ATPase, C-terminal domain"/>
    <property type="match status" value="1"/>
</dbReference>
<evidence type="ECO:0000256" key="9">
    <source>
        <dbReference type="ARBA" id="ARBA00022840"/>
    </source>
</evidence>
<dbReference type="Gene3D" id="1.10.287.130">
    <property type="match status" value="1"/>
</dbReference>
<dbReference type="Proteomes" id="UP001242045">
    <property type="component" value="Unassembled WGS sequence"/>
</dbReference>
<evidence type="ECO:0000256" key="6">
    <source>
        <dbReference type="ARBA" id="ARBA00022692"/>
    </source>
</evidence>
<dbReference type="PROSITE" id="PS50112">
    <property type="entry name" value="PAS"/>
    <property type="match status" value="1"/>
</dbReference>
<dbReference type="CDD" id="cd00130">
    <property type="entry name" value="PAS"/>
    <property type="match status" value="1"/>
</dbReference>
<name>A0AAW8DB07_9BURK</name>
<evidence type="ECO:0000256" key="4">
    <source>
        <dbReference type="ARBA" id="ARBA00022553"/>
    </source>
</evidence>
<dbReference type="SUPFAM" id="SSF47384">
    <property type="entry name" value="Homodimeric domain of signal transducing histidine kinase"/>
    <property type="match status" value="1"/>
</dbReference>
<dbReference type="SMART" id="SM00091">
    <property type="entry name" value="PAS"/>
    <property type="match status" value="1"/>
</dbReference>
<dbReference type="SMART" id="SM00387">
    <property type="entry name" value="HATPase_c"/>
    <property type="match status" value="1"/>
</dbReference>
<dbReference type="SMART" id="SM00388">
    <property type="entry name" value="HisKA"/>
    <property type="match status" value="1"/>
</dbReference>
<keyword evidence="9" id="KW-0067">ATP-binding</keyword>
<dbReference type="GO" id="GO:0000155">
    <property type="term" value="F:phosphorelay sensor kinase activity"/>
    <property type="evidence" value="ECO:0007669"/>
    <property type="project" value="InterPro"/>
</dbReference>
<dbReference type="InterPro" id="IPR013767">
    <property type="entry name" value="PAS_fold"/>
</dbReference>
<dbReference type="GO" id="GO:0016787">
    <property type="term" value="F:hydrolase activity"/>
    <property type="evidence" value="ECO:0007669"/>
    <property type="project" value="UniProtKB-KW"/>
</dbReference>
<keyword evidence="11" id="KW-0902">Two-component regulatory system</keyword>
<dbReference type="GO" id="GO:0016020">
    <property type="term" value="C:membrane"/>
    <property type="evidence" value="ECO:0007669"/>
    <property type="project" value="UniProtKB-SubCell"/>
</dbReference>
<comment type="caution">
    <text evidence="16">The sequence shown here is derived from an EMBL/GenBank/DDBJ whole genome shotgun (WGS) entry which is preliminary data.</text>
</comment>
<keyword evidence="16" id="KW-0378">Hydrolase</keyword>
<dbReference type="InterPro" id="IPR036097">
    <property type="entry name" value="HisK_dim/P_sf"/>
</dbReference>
<evidence type="ECO:0000256" key="2">
    <source>
        <dbReference type="ARBA" id="ARBA00004141"/>
    </source>
</evidence>
<reference evidence="16" key="1">
    <citation type="submission" date="2023-07" db="EMBL/GenBank/DDBJ databases">
        <title>Sorghum-associated microbial communities from plants grown in Nebraska, USA.</title>
        <authorList>
            <person name="Schachtman D."/>
        </authorList>
    </citation>
    <scope>NUCLEOTIDE SEQUENCE</scope>
    <source>
        <strain evidence="16">DS3754</strain>
    </source>
</reference>
<keyword evidence="5" id="KW-0808">Transferase</keyword>
<dbReference type="GO" id="GO:0005524">
    <property type="term" value="F:ATP binding"/>
    <property type="evidence" value="ECO:0007669"/>
    <property type="project" value="UniProtKB-KW"/>
</dbReference>
<dbReference type="PANTHER" id="PTHR42878">
    <property type="entry name" value="TWO-COMPONENT HISTIDINE KINASE"/>
    <property type="match status" value="1"/>
</dbReference>
<protein>
    <recommendedName>
        <fullName evidence="3">histidine kinase</fullName>
        <ecNumber evidence="3">2.7.13.3</ecNumber>
    </recommendedName>
</protein>
<evidence type="ECO:0000256" key="12">
    <source>
        <dbReference type="ARBA" id="ARBA00023136"/>
    </source>
</evidence>
<keyword evidence="10" id="KW-1133">Transmembrane helix</keyword>
<feature type="domain" description="PAS" evidence="15">
    <location>
        <begin position="4"/>
        <end position="56"/>
    </location>
</feature>
<evidence type="ECO:0000256" key="1">
    <source>
        <dbReference type="ARBA" id="ARBA00000085"/>
    </source>
</evidence>
<evidence type="ECO:0000313" key="17">
    <source>
        <dbReference type="Proteomes" id="UP001242045"/>
    </source>
</evidence>
<evidence type="ECO:0000256" key="11">
    <source>
        <dbReference type="ARBA" id="ARBA00023012"/>
    </source>
</evidence>
<keyword evidence="12" id="KW-0472">Membrane</keyword>
<feature type="coiled-coil region" evidence="13">
    <location>
        <begin position="113"/>
        <end position="140"/>
    </location>
</feature>
<dbReference type="GO" id="GO:0030295">
    <property type="term" value="F:protein kinase activator activity"/>
    <property type="evidence" value="ECO:0007669"/>
    <property type="project" value="TreeGrafter"/>
</dbReference>
<proteinExistence type="predicted"/>
<dbReference type="InterPro" id="IPR050351">
    <property type="entry name" value="BphY/WalK/GraS-like"/>
</dbReference>
<dbReference type="Gene3D" id="3.30.450.20">
    <property type="entry name" value="PAS domain"/>
    <property type="match status" value="1"/>
</dbReference>
<dbReference type="GO" id="GO:0007234">
    <property type="term" value="P:osmosensory signaling via phosphorelay pathway"/>
    <property type="evidence" value="ECO:0007669"/>
    <property type="project" value="TreeGrafter"/>
</dbReference>
<dbReference type="InterPro" id="IPR003594">
    <property type="entry name" value="HATPase_dom"/>
</dbReference>
<accession>A0AAW8DB07</accession>
<dbReference type="AlphaFoldDB" id="A0AAW8DB07"/>
<dbReference type="InterPro" id="IPR035965">
    <property type="entry name" value="PAS-like_dom_sf"/>
</dbReference>
<dbReference type="Pfam" id="PF00989">
    <property type="entry name" value="PAS"/>
    <property type="match status" value="1"/>
</dbReference>
<dbReference type="PRINTS" id="PR00344">
    <property type="entry name" value="BCTRLSENSOR"/>
</dbReference>
<dbReference type="Pfam" id="PF02518">
    <property type="entry name" value="HATPase_c"/>
    <property type="match status" value="1"/>
</dbReference>
<dbReference type="CDD" id="cd00075">
    <property type="entry name" value="HATPase"/>
    <property type="match status" value="1"/>
</dbReference>